<protein>
    <recommendedName>
        <fullName evidence="2">DUF4124 domain-containing protein</fullName>
    </recommendedName>
</protein>
<gene>
    <name evidence="3" type="ordered locus">NE0503</name>
</gene>
<dbReference type="Proteomes" id="UP000001416">
    <property type="component" value="Chromosome"/>
</dbReference>
<keyword evidence="4" id="KW-1185">Reference proteome</keyword>
<evidence type="ECO:0000259" key="2">
    <source>
        <dbReference type="Pfam" id="PF13511"/>
    </source>
</evidence>
<evidence type="ECO:0000313" key="4">
    <source>
        <dbReference type="Proteomes" id="UP000001416"/>
    </source>
</evidence>
<accession>Q82WZ7</accession>
<evidence type="ECO:0000313" key="3">
    <source>
        <dbReference type="EMBL" id="CAD84414.1"/>
    </source>
</evidence>
<dbReference type="KEGG" id="neu:NE0503"/>
<dbReference type="AlphaFoldDB" id="Q82WZ7"/>
<dbReference type="OrthoDB" id="8547929at2"/>
<dbReference type="RefSeq" id="WP_011111134.1">
    <property type="nucleotide sequence ID" value="NC_004757.1"/>
</dbReference>
<dbReference type="InterPro" id="IPR025392">
    <property type="entry name" value="DUF4124"/>
</dbReference>
<organism evidence="3 4">
    <name type="scientific">Nitrosomonas europaea (strain ATCC 19718 / CIP 103999 / KCTC 2705 / NBRC 14298)</name>
    <dbReference type="NCBI Taxonomy" id="228410"/>
    <lineage>
        <taxon>Bacteria</taxon>
        <taxon>Pseudomonadati</taxon>
        <taxon>Pseudomonadota</taxon>
        <taxon>Betaproteobacteria</taxon>
        <taxon>Nitrosomonadales</taxon>
        <taxon>Nitrosomonadaceae</taxon>
        <taxon>Nitrosomonas</taxon>
    </lineage>
</organism>
<feature type="domain" description="DUF4124" evidence="2">
    <location>
        <begin position="15"/>
        <end position="60"/>
    </location>
</feature>
<dbReference type="eggNOG" id="ENOG5031672">
    <property type="taxonomic scope" value="Bacteria"/>
</dbReference>
<dbReference type="PROSITE" id="PS51257">
    <property type="entry name" value="PROKAR_LIPOPROTEIN"/>
    <property type="match status" value="1"/>
</dbReference>
<name>Q82WZ7_NITEU</name>
<dbReference type="EMBL" id="AL954747">
    <property type="protein sequence ID" value="CAD84414.1"/>
    <property type="molecule type" value="Genomic_DNA"/>
</dbReference>
<proteinExistence type="predicted"/>
<dbReference type="STRING" id="228410.NE0503"/>
<feature type="signal peptide" evidence="1">
    <location>
        <begin position="1"/>
        <end position="21"/>
    </location>
</feature>
<reference evidence="3 4" key="1">
    <citation type="journal article" date="2003" name="J. Bacteriol.">
        <title>Complete genome sequence of the ammonia-oxidizing bacterium and obligate chemolithoautotroph Nitrosomonas europaea.</title>
        <authorList>
            <person name="Chain P."/>
            <person name="Lamerdin J."/>
            <person name="Larimer F."/>
            <person name="Regala W."/>
            <person name="Land M."/>
            <person name="Hauser L."/>
            <person name="Hooper A."/>
            <person name="Klotz M."/>
            <person name="Norton J."/>
            <person name="Sayavedra-Soto L."/>
            <person name="Arciero D."/>
            <person name="Hommes N."/>
            <person name="Whittaker M."/>
            <person name="Arp D."/>
        </authorList>
    </citation>
    <scope>NUCLEOTIDE SEQUENCE [LARGE SCALE GENOMIC DNA]</scope>
    <source>
        <strain evidence="4">ATCC 19718 / CIP 103999 / KCTC 2705 / NBRC 14298</strain>
    </source>
</reference>
<feature type="chain" id="PRO_5004300238" description="DUF4124 domain-containing protein" evidence="1">
    <location>
        <begin position="22"/>
        <end position="165"/>
    </location>
</feature>
<dbReference type="Pfam" id="PF13511">
    <property type="entry name" value="DUF4124"/>
    <property type="match status" value="1"/>
</dbReference>
<evidence type="ECO:0000256" key="1">
    <source>
        <dbReference type="SAM" id="SignalP"/>
    </source>
</evidence>
<keyword evidence="1" id="KW-0732">Signal</keyword>
<dbReference type="GeneID" id="87103708"/>
<dbReference type="HOGENOM" id="CLU_1684715_0_0_4"/>
<sequence>MKRTYCTIMLTGALSFGLSTACTASGIHKLVDERGRVIFTNDPAKNTRQIQSSKSVSVVPSRRNGTSTEPITVAITGSNYPRVSKLQQDQRDSKRRQILSQELANETRLLEDALKTIDLTQQKTDNYLPGRPYFTSDHFDILQLRNQAAAHERNIEALKMELNNL</sequence>